<name>A0A2G5US89_9PELO</name>
<dbReference type="OrthoDB" id="6515516at2759"/>
<feature type="region of interest" description="Disordered" evidence="1">
    <location>
        <begin position="349"/>
        <end position="371"/>
    </location>
</feature>
<reference evidence="4" key="1">
    <citation type="submission" date="2017-10" db="EMBL/GenBank/DDBJ databases">
        <title>Rapid genome shrinkage in a self-fertile nematode reveals novel sperm competition proteins.</title>
        <authorList>
            <person name="Yin D."/>
            <person name="Schwarz E.M."/>
            <person name="Thomas C.G."/>
            <person name="Felde R.L."/>
            <person name="Korf I.F."/>
            <person name="Cutter A.D."/>
            <person name="Schartner C.M."/>
            <person name="Ralston E.J."/>
            <person name="Meyer B.J."/>
            <person name="Haag E.S."/>
        </authorList>
    </citation>
    <scope>NUCLEOTIDE SEQUENCE [LARGE SCALE GENOMIC DNA]</scope>
    <source>
        <strain evidence="4">JU1422</strain>
    </source>
</reference>
<feature type="domain" description="MADF" evidence="2">
    <location>
        <begin position="58"/>
        <end position="146"/>
    </location>
</feature>
<gene>
    <name evidence="3" type="primary">Cni-madf-11</name>
    <name evidence="3" type="synonym">Cnig_chr_III.g9439</name>
    <name evidence="3" type="ORF">B9Z55_009439</name>
</gene>
<dbReference type="GO" id="GO:0005667">
    <property type="term" value="C:transcription regulator complex"/>
    <property type="evidence" value="ECO:0007669"/>
    <property type="project" value="TreeGrafter"/>
</dbReference>
<organism evidence="3 4">
    <name type="scientific">Caenorhabditis nigoni</name>
    <dbReference type="NCBI Taxonomy" id="1611254"/>
    <lineage>
        <taxon>Eukaryota</taxon>
        <taxon>Metazoa</taxon>
        <taxon>Ecdysozoa</taxon>
        <taxon>Nematoda</taxon>
        <taxon>Chromadorea</taxon>
        <taxon>Rhabditida</taxon>
        <taxon>Rhabditina</taxon>
        <taxon>Rhabditomorpha</taxon>
        <taxon>Rhabditoidea</taxon>
        <taxon>Rhabditidae</taxon>
        <taxon>Peloderinae</taxon>
        <taxon>Caenorhabditis</taxon>
    </lineage>
</organism>
<dbReference type="PANTHER" id="PTHR12243">
    <property type="entry name" value="MADF DOMAIN TRANSCRIPTION FACTOR"/>
    <property type="match status" value="1"/>
</dbReference>
<keyword evidence="4" id="KW-1185">Reference proteome</keyword>
<feature type="region of interest" description="Disordered" evidence="1">
    <location>
        <begin position="404"/>
        <end position="424"/>
    </location>
</feature>
<dbReference type="EMBL" id="PDUG01000003">
    <property type="protein sequence ID" value="PIC42323.1"/>
    <property type="molecule type" value="Genomic_DNA"/>
</dbReference>
<evidence type="ECO:0000313" key="3">
    <source>
        <dbReference type="EMBL" id="PIC42323.1"/>
    </source>
</evidence>
<dbReference type="AlphaFoldDB" id="A0A2G5US89"/>
<comment type="caution">
    <text evidence="3">The sequence shown here is derived from an EMBL/GenBank/DDBJ whole genome shotgun (WGS) entry which is preliminary data.</text>
</comment>
<dbReference type="GO" id="GO:0005634">
    <property type="term" value="C:nucleus"/>
    <property type="evidence" value="ECO:0007669"/>
    <property type="project" value="TreeGrafter"/>
</dbReference>
<dbReference type="PROSITE" id="PS51029">
    <property type="entry name" value="MADF"/>
    <property type="match status" value="1"/>
</dbReference>
<dbReference type="Proteomes" id="UP000230233">
    <property type="component" value="Chromosome III"/>
</dbReference>
<proteinExistence type="predicted"/>
<sequence length="531" mass="60114">MTDRRRHVSESFQIAGIKNNMTSVASNSQNVQRPNTGLQQPFVREEAPGKTTQYTLLQLINMVRENPILYDEEMQASIPDSQLKVQKREIWDRIRNDIVWQDVSLVQEVWCDLLDQYSRKSIDMSDSLVDAMRWTDSIIKKKGESRPPSQMNPLSSGLEKDFYNDVPLADDVLEPGPSPTMKYDYVVIQPPSIGHVRTSTHQPVQPSQSNTQYPQKRRSPSPRETEAIVRSYPLDYPKRINHRIPSQQEHKLATPVKKEPGAMNNNRQSLVVEGDPTAYGNSNTKMYKVIRNSTHQATVHVTPNRRIHQIPHESSNIGYDTMPDQIIEPPTHSEPPRKKIMIDARQRSNTVAGPSSSRMPATHSGPIQNVKMINSSGPLVEEDIIMGESREIKIGPSGLIMTSQHTSSAGDLEMDPSSSDDQMHHYHHQDIEDGGVVDDIEQQIVVTSGPNNEISMQYNEDVAFQQHINSILNRLSDEDKTLMKFNMQKIILDAKFGPGTARNILKEDDLLEIVESQVEIDVDHVSNEDQI</sequence>
<feature type="compositionally biased region" description="Polar residues" evidence="1">
    <location>
        <begin position="197"/>
        <end position="214"/>
    </location>
</feature>
<dbReference type="STRING" id="1611254.A0A2G5US89"/>
<dbReference type="PANTHER" id="PTHR12243:SF66">
    <property type="entry name" value="MADF DOMAIN-CONTAINING PROTEIN"/>
    <property type="match status" value="1"/>
</dbReference>
<dbReference type="InterPro" id="IPR039353">
    <property type="entry name" value="TF_Adf1"/>
</dbReference>
<protein>
    <recommendedName>
        <fullName evidence="2">MADF domain-containing protein</fullName>
    </recommendedName>
</protein>
<dbReference type="InterPro" id="IPR006578">
    <property type="entry name" value="MADF-dom"/>
</dbReference>
<evidence type="ECO:0000259" key="2">
    <source>
        <dbReference type="PROSITE" id="PS51029"/>
    </source>
</evidence>
<feature type="region of interest" description="Disordered" evidence="1">
    <location>
        <begin position="195"/>
        <end position="226"/>
    </location>
</feature>
<accession>A0A2G5US89</accession>
<dbReference type="GO" id="GO:0006357">
    <property type="term" value="P:regulation of transcription by RNA polymerase II"/>
    <property type="evidence" value="ECO:0007669"/>
    <property type="project" value="TreeGrafter"/>
</dbReference>
<evidence type="ECO:0000256" key="1">
    <source>
        <dbReference type="SAM" id="MobiDB-lite"/>
    </source>
</evidence>
<evidence type="ECO:0000313" key="4">
    <source>
        <dbReference type="Proteomes" id="UP000230233"/>
    </source>
</evidence>